<dbReference type="EMBL" id="HBUE01089542">
    <property type="protein sequence ID" value="CAG6480908.1"/>
    <property type="molecule type" value="Transcribed_RNA"/>
</dbReference>
<dbReference type="AlphaFoldDB" id="A0A8D8BSC2"/>
<proteinExistence type="predicted"/>
<evidence type="ECO:0000256" key="1">
    <source>
        <dbReference type="SAM" id="Phobius"/>
    </source>
</evidence>
<organism evidence="2">
    <name type="scientific">Culex pipiens</name>
    <name type="common">House mosquito</name>
    <dbReference type="NCBI Taxonomy" id="7175"/>
    <lineage>
        <taxon>Eukaryota</taxon>
        <taxon>Metazoa</taxon>
        <taxon>Ecdysozoa</taxon>
        <taxon>Arthropoda</taxon>
        <taxon>Hexapoda</taxon>
        <taxon>Insecta</taxon>
        <taxon>Pterygota</taxon>
        <taxon>Neoptera</taxon>
        <taxon>Endopterygota</taxon>
        <taxon>Diptera</taxon>
        <taxon>Nematocera</taxon>
        <taxon>Culicoidea</taxon>
        <taxon>Culicidae</taxon>
        <taxon>Culicinae</taxon>
        <taxon>Culicini</taxon>
        <taxon>Culex</taxon>
        <taxon>Culex</taxon>
    </lineage>
</organism>
<evidence type="ECO:0000313" key="2">
    <source>
        <dbReference type="EMBL" id="CAG6480908.1"/>
    </source>
</evidence>
<keyword evidence="1" id="KW-1133">Transmembrane helix</keyword>
<sequence>MCGDTPGAVSDFGAFGTLVTRVLSTAAPTAIVSFLADFFFIFFHSPLIILIFYRTTAGAFRPGPSCFPAAEWQCGRAVVAPARPANLPESSRPRCRSAAATGCRSLGPDCSAGTFAPRWRSSPISHCWRATGGRGASGTAKPCTPLGKRWRKMHRI</sequence>
<keyword evidence="1" id="KW-0472">Membrane</keyword>
<feature type="transmembrane region" description="Helical" evidence="1">
    <location>
        <begin position="30"/>
        <end position="53"/>
    </location>
</feature>
<accession>A0A8D8BSC2</accession>
<keyword evidence="1" id="KW-0812">Transmembrane</keyword>
<name>A0A8D8BSC2_CULPI</name>
<reference evidence="2" key="1">
    <citation type="submission" date="2021-05" db="EMBL/GenBank/DDBJ databases">
        <authorList>
            <person name="Alioto T."/>
            <person name="Alioto T."/>
            <person name="Gomez Garrido J."/>
        </authorList>
    </citation>
    <scope>NUCLEOTIDE SEQUENCE</scope>
</reference>
<protein>
    <submittedName>
        <fullName evidence="2">(northern house mosquito) hypothetical protein</fullName>
    </submittedName>
</protein>